<evidence type="ECO:0000256" key="1">
    <source>
        <dbReference type="SAM" id="Phobius"/>
    </source>
</evidence>
<dbReference type="Proteomes" id="UP001295423">
    <property type="component" value="Unassembled WGS sequence"/>
</dbReference>
<feature type="transmembrane region" description="Helical" evidence="1">
    <location>
        <begin position="98"/>
        <end position="116"/>
    </location>
</feature>
<gene>
    <name evidence="2" type="ORF">CYCCA115_LOCUS3839</name>
</gene>
<keyword evidence="1" id="KW-1133">Transmembrane helix</keyword>
<dbReference type="EMBL" id="CAKOGP040000335">
    <property type="protein sequence ID" value="CAJ1934499.1"/>
    <property type="molecule type" value="Genomic_DNA"/>
</dbReference>
<name>A0AAD2CIW2_9STRA</name>
<proteinExistence type="predicted"/>
<keyword evidence="3" id="KW-1185">Reference proteome</keyword>
<evidence type="ECO:0000313" key="3">
    <source>
        <dbReference type="Proteomes" id="UP001295423"/>
    </source>
</evidence>
<reference evidence="2" key="1">
    <citation type="submission" date="2023-08" db="EMBL/GenBank/DDBJ databases">
        <authorList>
            <person name="Audoor S."/>
            <person name="Bilcke G."/>
        </authorList>
    </citation>
    <scope>NUCLEOTIDE SEQUENCE</scope>
</reference>
<feature type="transmembrane region" description="Helical" evidence="1">
    <location>
        <begin position="17"/>
        <end position="36"/>
    </location>
</feature>
<feature type="transmembrane region" description="Helical" evidence="1">
    <location>
        <begin position="71"/>
        <end position="91"/>
    </location>
</feature>
<feature type="transmembrane region" description="Helical" evidence="1">
    <location>
        <begin position="48"/>
        <end position="65"/>
    </location>
</feature>
<feature type="transmembrane region" description="Helical" evidence="1">
    <location>
        <begin position="122"/>
        <end position="142"/>
    </location>
</feature>
<dbReference type="AlphaFoldDB" id="A0AAD2CIW2"/>
<accession>A0AAD2CIW2</accession>
<organism evidence="2 3">
    <name type="scientific">Cylindrotheca closterium</name>
    <dbReference type="NCBI Taxonomy" id="2856"/>
    <lineage>
        <taxon>Eukaryota</taxon>
        <taxon>Sar</taxon>
        <taxon>Stramenopiles</taxon>
        <taxon>Ochrophyta</taxon>
        <taxon>Bacillariophyta</taxon>
        <taxon>Bacillariophyceae</taxon>
        <taxon>Bacillariophycidae</taxon>
        <taxon>Bacillariales</taxon>
        <taxon>Bacillariaceae</taxon>
        <taxon>Cylindrotheca</taxon>
    </lineage>
</organism>
<evidence type="ECO:0000313" key="2">
    <source>
        <dbReference type="EMBL" id="CAJ1934499.1"/>
    </source>
</evidence>
<sequence>MSSGITLETGIRAVECAVLALHSVIGFVEPFTGLLAQTFQDKGAMPKWFFPAAGVLHATFAYLNFFGNEAMILVAQAYIASFHLGASFFHVRLGHHPLTFFAPSGFPVFAFVVTALRTNVWWAILGLIGCIALAAFLTWLLVNPPSNHHDRPDSSTPLFFADNKLSTSQTTETIRLS</sequence>
<keyword evidence="1" id="KW-0472">Membrane</keyword>
<keyword evidence="1" id="KW-0812">Transmembrane</keyword>
<protein>
    <submittedName>
        <fullName evidence="2">Uncharacterized protein</fullName>
    </submittedName>
</protein>
<comment type="caution">
    <text evidence="2">The sequence shown here is derived from an EMBL/GenBank/DDBJ whole genome shotgun (WGS) entry which is preliminary data.</text>
</comment>